<feature type="region of interest" description="Disordered" evidence="1">
    <location>
        <begin position="301"/>
        <end position="328"/>
    </location>
</feature>
<proteinExistence type="predicted"/>
<dbReference type="STRING" id="33097.A0A150G8K2"/>
<organism evidence="2 3">
    <name type="scientific">Gonium pectorale</name>
    <name type="common">Green alga</name>
    <dbReference type="NCBI Taxonomy" id="33097"/>
    <lineage>
        <taxon>Eukaryota</taxon>
        <taxon>Viridiplantae</taxon>
        <taxon>Chlorophyta</taxon>
        <taxon>core chlorophytes</taxon>
        <taxon>Chlorophyceae</taxon>
        <taxon>CS clade</taxon>
        <taxon>Chlamydomonadales</taxon>
        <taxon>Volvocaceae</taxon>
        <taxon>Gonium</taxon>
    </lineage>
</organism>
<dbReference type="EMBL" id="LSYV01000047">
    <property type="protein sequence ID" value="KXZ46164.1"/>
    <property type="molecule type" value="Genomic_DNA"/>
</dbReference>
<feature type="compositionally biased region" description="Gly residues" evidence="1">
    <location>
        <begin position="313"/>
        <end position="323"/>
    </location>
</feature>
<dbReference type="PANTHER" id="PTHR34365:SF7">
    <property type="entry name" value="GLYCINE-RICH DOMAIN-CONTAINING PROTEIN 1"/>
    <property type="match status" value="1"/>
</dbReference>
<name>A0A150G8K2_GONPE</name>
<dbReference type="AlphaFoldDB" id="A0A150G8K2"/>
<feature type="compositionally biased region" description="Gly residues" evidence="1">
    <location>
        <begin position="435"/>
        <end position="457"/>
    </location>
</feature>
<accession>A0A150G8K2</accession>
<dbReference type="OrthoDB" id="2684236at2759"/>
<evidence type="ECO:0000313" key="3">
    <source>
        <dbReference type="Proteomes" id="UP000075714"/>
    </source>
</evidence>
<evidence type="ECO:0000256" key="1">
    <source>
        <dbReference type="SAM" id="MobiDB-lite"/>
    </source>
</evidence>
<evidence type="ECO:0000313" key="2">
    <source>
        <dbReference type="EMBL" id="KXZ46164.1"/>
    </source>
</evidence>
<feature type="region of interest" description="Disordered" evidence="1">
    <location>
        <begin position="342"/>
        <end position="367"/>
    </location>
</feature>
<reference evidence="3" key="1">
    <citation type="journal article" date="2016" name="Nat. Commun.">
        <title>The Gonium pectorale genome demonstrates co-option of cell cycle regulation during the evolution of multicellularity.</title>
        <authorList>
            <person name="Hanschen E.R."/>
            <person name="Marriage T.N."/>
            <person name="Ferris P.J."/>
            <person name="Hamaji T."/>
            <person name="Toyoda A."/>
            <person name="Fujiyama A."/>
            <person name="Neme R."/>
            <person name="Noguchi H."/>
            <person name="Minakuchi Y."/>
            <person name="Suzuki M."/>
            <person name="Kawai-Toyooka H."/>
            <person name="Smith D.R."/>
            <person name="Sparks H."/>
            <person name="Anderson J."/>
            <person name="Bakaric R."/>
            <person name="Luria V."/>
            <person name="Karger A."/>
            <person name="Kirschner M.W."/>
            <person name="Durand P.M."/>
            <person name="Michod R.E."/>
            <person name="Nozaki H."/>
            <person name="Olson B.J."/>
        </authorList>
    </citation>
    <scope>NUCLEOTIDE SEQUENCE [LARGE SCALE GENOMIC DNA]</scope>
    <source>
        <strain evidence="3">NIES-2863</strain>
    </source>
</reference>
<gene>
    <name evidence="2" type="ORF">GPECTOR_46g233</name>
</gene>
<keyword evidence="3" id="KW-1185">Reference proteome</keyword>
<dbReference type="InterPro" id="IPR009836">
    <property type="entry name" value="GRDP-like"/>
</dbReference>
<comment type="caution">
    <text evidence="2">The sequence shown here is derived from an EMBL/GenBank/DDBJ whole genome shotgun (WGS) entry which is preliminary data.</text>
</comment>
<dbReference type="Pfam" id="PF07173">
    <property type="entry name" value="GRDP-like"/>
    <property type="match status" value="1"/>
</dbReference>
<dbReference type="Proteomes" id="UP000075714">
    <property type="component" value="Unassembled WGS sequence"/>
</dbReference>
<protein>
    <submittedName>
        <fullName evidence="2">Uncharacterized protein</fullName>
    </submittedName>
</protein>
<dbReference type="PANTHER" id="PTHR34365">
    <property type="entry name" value="ENOLASE (DUF1399)"/>
    <property type="match status" value="1"/>
</dbReference>
<feature type="region of interest" description="Disordered" evidence="1">
    <location>
        <begin position="430"/>
        <end position="477"/>
    </location>
</feature>
<sequence>MEPSPETPEGSGGEDQLDELLPTVADAIELLRLFAAADAFPRGGLFCGFYGLVAALRYEHTWLQVLRTRFAATSIPPLDVALAWVIHRQLPAQYAASMRRQVGREVLHTPRERALAFSGELSQGWAFVTEEGSPTWPPPEPGTPHDPTPALATRRNAVAIKLAERMPRFARLLRSWLRPHFLDPAFLERARIRYVRFLALLAASPLGPGCPPLVPAADVALMWHTHLALSGEYEAAARRLFGTAAGWLGSGGVGSPGGPGSPPAGMMATQLIAIAHVVATVDSSDHPFLRAMAPRFGLWAPEEEEHSAQGKGQQEGGAGGAGPMAGRSVKSISEVSPAADGGQVTLTMEPDASPTSAADGSSVPASGGMLSGSPLSLTDLELLLDDPALVGLARLVTSCRLASAASIARSRATTPGSKLSRFGRAFRREAKPGAAPGGDPAGGGAGPGPGAEPGGGLESPFVPPPGPAGGLNVPQPERGDAPIWALLHEPMWRERPAALFSHLWRETVKRGFERMVPTSLDQLKGH</sequence>